<evidence type="ECO:0000256" key="4">
    <source>
        <dbReference type="ARBA" id="ARBA00022833"/>
    </source>
</evidence>
<dbReference type="Pfam" id="PF21056">
    <property type="entry name" value="ZSWIM1-3_RNaseH-like"/>
    <property type="match status" value="1"/>
</dbReference>
<dbReference type="FunFam" id="3.30.160.60:FF:000100">
    <property type="entry name" value="Zinc finger 45-like"/>
    <property type="match status" value="1"/>
</dbReference>
<keyword evidence="8" id="KW-1185">Reference proteome</keyword>
<proteinExistence type="predicted"/>
<dbReference type="OrthoDB" id="6782111at2759"/>
<dbReference type="PROSITE" id="PS00028">
    <property type="entry name" value="ZINC_FINGER_C2H2_1"/>
    <property type="match status" value="3"/>
</dbReference>
<gene>
    <name evidence="7" type="ORF">CALMAC_LOCUS17362</name>
</gene>
<keyword evidence="1" id="KW-0479">Metal-binding</keyword>
<feature type="domain" description="C2H2-type" evidence="6">
    <location>
        <begin position="110"/>
        <end position="137"/>
    </location>
</feature>
<feature type="domain" description="C2H2-type" evidence="6">
    <location>
        <begin position="9"/>
        <end position="37"/>
    </location>
</feature>
<reference evidence="7 8" key="1">
    <citation type="submission" date="2019-01" db="EMBL/GenBank/DDBJ databases">
        <authorList>
            <person name="Sayadi A."/>
        </authorList>
    </citation>
    <scope>NUCLEOTIDE SEQUENCE [LARGE SCALE GENOMIC DNA]</scope>
</reference>
<evidence type="ECO:0000256" key="3">
    <source>
        <dbReference type="ARBA" id="ARBA00022771"/>
    </source>
</evidence>
<dbReference type="InterPro" id="IPR052797">
    <property type="entry name" value="RegFact_GeneExpr_CellDeath"/>
</dbReference>
<evidence type="ECO:0000256" key="2">
    <source>
        <dbReference type="ARBA" id="ARBA00022737"/>
    </source>
</evidence>
<evidence type="ECO:0000259" key="6">
    <source>
        <dbReference type="PROSITE" id="PS50157"/>
    </source>
</evidence>
<dbReference type="PANTHER" id="PTHR33936">
    <property type="entry name" value="PROTEIN CBG17840"/>
    <property type="match status" value="1"/>
</dbReference>
<keyword evidence="3 5" id="KW-0863">Zinc-finger</keyword>
<name>A0A653DGG4_CALMS</name>
<dbReference type="Proteomes" id="UP000410492">
    <property type="component" value="Unassembled WGS sequence"/>
</dbReference>
<evidence type="ECO:0000256" key="1">
    <source>
        <dbReference type="ARBA" id="ARBA00022723"/>
    </source>
</evidence>
<dbReference type="EMBL" id="CAACVG010011971">
    <property type="protein sequence ID" value="VEN59296.1"/>
    <property type="molecule type" value="Genomic_DNA"/>
</dbReference>
<dbReference type="PANTHER" id="PTHR33936:SF24">
    <property type="entry name" value="C2H2-TYPE DOMAIN-CONTAINING PROTEIN"/>
    <property type="match status" value="1"/>
</dbReference>
<dbReference type="Pfam" id="PF00096">
    <property type="entry name" value="zf-C2H2"/>
    <property type="match status" value="2"/>
</dbReference>
<dbReference type="FunFam" id="3.30.160.60:FF:000110">
    <property type="entry name" value="Zinc finger protein-like"/>
    <property type="match status" value="1"/>
</dbReference>
<dbReference type="InterPro" id="IPR048324">
    <property type="entry name" value="ZSWIM1-3_RNaseH-like"/>
</dbReference>
<keyword evidence="4" id="KW-0862">Zinc</keyword>
<dbReference type="GO" id="GO:0008270">
    <property type="term" value="F:zinc ion binding"/>
    <property type="evidence" value="ECO:0007669"/>
    <property type="project" value="UniProtKB-KW"/>
</dbReference>
<accession>A0A653DGG4</accession>
<feature type="domain" description="C2H2-type" evidence="6">
    <location>
        <begin position="55"/>
        <end position="82"/>
    </location>
</feature>
<dbReference type="AlphaFoldDB" id="A0A653DGG4"/>
<protein>
    <recommendedName>
        <fullName evidence="6">C2H2-type domain-containing protein</fullName>
    </recommendedName>
</protein>
<evidence type="ECO:0000256" key="5">
    <source>
        <dbReference type="PROSITE-ProRule" id="PRU00042"/>
    </source>
</evidence>
<sequence>MDEQFQPSLPCRKCEKTFSDLSILRKHVKTFHSGEDHYLESLQKKVFKAKKIDLVYCECCGKSFNKKSNLNRHLSIHVDELKKSKLGKAAALGVKSVNDERCLVIDAKKHICEYCGRSFSDRSNLTRHLKIHVEESQYSSVQPKSKFNKRKTGLQLTCPITGEPKKDKCTLCDFSAERRFIIKHYKEDHRILLREKKYFFTSLEDFFTWMKEYESETNAKFIKDYNVTKKSAIYKGFKCHRSGSYESVSKGLRNIKTQGSVKIGGFCPASIKLKNNETAGYDVAVVETHVGHDLEIRHLRLNKEEREYLARKIAANIPFDDILEEISSSISDAKLKRLHILNKKDLYNIAASFNLCPNTVRCSNDIMSMDSWISDMQINTTSILFYKPEGIVVEEWNQLKEDDFILIVMTESQSQILQSHGTDYICIDRTHGTIGYNYQLVTVLVVDGIGQGFPCSFLISSRSDKEVISIFFEHVKDRIGSKINCRVLMTDMDDVFLDAWSEIMSPPKLRLYNTWKVDQDWRDNLRATVKTIREKQLQIYRLLRTLLEDTDENAFDEMFTKVCKSLSEDKEASEFAEFLINHYMKNIPCWSYCYQLDAGVKPSLHIERICKTIENVYLKSQRDKRLYQGISAIMGLVTDDCLERQIDLDKSQLIKKVQTIGARHITSLNMDFDLVISGDDGWNVLSIDLKESNVVQRIKDVCTCELHCRDCEGCLHQYVCSCNDSFLSSNMCKHIHLVCRHSENQDVTLPTSGTSDPINNGMN</sequence>
<keyword evidence="2" id="KW-0677">Repeat</keyword>
<dbReference type="InterPro" id="IPR013087">
    <property type="entry name" value="Znf_C2H2_type"/>
</dbReference>
<dbReference type="SMART" id="SM00355">
    <property type="entry name" value="ZnF_C2H2"/>
    <property type="match status" value="4"/>
</dbReference>
<dbReference type="PROSITE" id="PS50157">
    <property type="entry name" value="ZINC_FINGER_C2H2_2"/>
    <property type="match status" value="3"/>
</dbReference>
<organism evidence="7 8">
    <name type="scientific">Callosobruchus maculatus</name>
    <name type="common">Southern cowpea weevil</name>
    <name type="synonym">Pulse bruchid</name>
    <dbReference type="NCBI Taxonomy" id="64391"/>
    <lineage>
        <taxon>Eukaryota</taxon>
        <taxon>Metazoa</taxon>
        <taxon>Ecdysozoa</taxon>
        <taxon>Arthropoda</taxon>
        <taxon>Hexapoda</taxon>
        <taxon>Insecta</taxon>
        <taxon>Pterygota</taxon>
        <taxon>Neoptera</taxon>
        <taxon>Endopterygota</taxon>
        <taxon>Coleoptera</taxon>
        <taxon>Polyphaga</taxon>
        <taxon>Cucujiformia</taxon>
        <taxon>Chrysomeloidea</taxon>
        <taxon>Chrysomelidae</taxon>
        <taxon>Bruchinae</taxon>
        <taxon>Bruchini</taxon>
        <taxon>Callosobruchus</taxon>
    </lineage>
</organism>
<evidence type="ECO:0000313" key="8">
    <source>
        <dbReference type="Proteomes" id="UP000410492"/>
    </source>
</evidence>
<evidence type="ECO:0000313" key="7">
    <source>
        <dbReference type="EMBL" id="VEN59296.1"/>
    </source>
</evidence>
<dbReference type="InterPro" id="IPR036236">
    <property type="entry name" value="Znf_C2H2_sf"/>
</dbReference>
<dbReference type="Gene3D" id="3.30.160.60">
    <property type="entry name" value="Classic Zinc Finger"/>
    <property type="match status" value="2"/>
</dbReference>
<dbReference type="SUPFAM" id="SSF57667">
    <property type="entry name" value="beta-beta-alpha zinc fingers"/>
    <property type="match status" value="1"/>
</dbReference>